<evidence type="ECO:0000313" key="12">
    <source>
        <dbReference type="Proteomes" id="UP000186806"/>
    </source>
</evidence>
<keyword evidence="7 9" id="KW-0472">Membrane</keyword>
<dbReference type="PANTHER" id="PTHR35011">
    <property type="entry name" value="2,3-DIKETO-L-GULONATE TRAP TRANSPORTER SMALL PERMEASE PROTEIN YIAM"/>
    <property type="match status" value="1"/>
</dbReference>
<keyword evidence="6 9" id="KW-1133">Transmembrane helix</keyword>
<feature type="transmembrane region" description="Helical" evidence="9">
    <location>
        <begin position="91"/>
        <end position="113"/>
    </location>
</feature>
<evidence type="ECO:0000256" key="1">
    <source>
        <dbReference type="ARBA" id="ARBA00004429"/>
    </source>
</evidence>
<evidence type="ECO:0000256" key="3">
    <source>
        <dbReference type="ARBA" id="ARBA00022475"/>
    </source>
</evidence>
<evidence type="ECO:0000313" key="11">
    <source>
        <dbReference type="EMBL" id="OLO11043.1"/>
    </source>
</evidence>
<comment type="function">
    <text evidence="9">Part of the tripartite ATP-independent periplasmic (TRAP) transport system.</text>
</comment>
<feature type="transmembrane region" description="Helical" evidence="9">
    <location>
        <begin position="49"/>
        <end position="70"/>
    </location>
</feature>
<dbReference type="RefSeq" id="WP_075369477.1">
    <property type="nucleotide sequence ID" value="NZ_MSDQ01000027.1"/>
</dbReference>
<keyword evidence="3" id="KW-1003">Cell membrane</keyword>
<evidence type="ECO:0000256" key="9">
    <source>
        <dbReference type="RuleBase" id="RU369079"/>
    </source>
</evidence>
<dbReference type="EMBL" id="MSDQ01000027">
    <property type="protein sequence ID" value="OLO11043.1"/>
    <property type="molecule type" value="Genomic_DNA"/>
</dbReference>
<comment type="similarity">
    <text evidence="8 9">Belongs to the TRAP transporter small permease family.</text>
</comment>
<comment type="subunit">
    <text evidence="9">The complex comprises the extracytoplasmic solute receptor protein and the two transmembrane proteins.</text>
</comment>
<feature type="transmembrane region" description="Helical" evidence="9">
    <location>
        <begin position="18"/>
        <end position="37"/>
    </location>
</feature>
<sequence length="198" mass="22450">MPSAILRYISVIDAMNRFIGRIAMYLIFVLIAVLLWSSVSKVFLTPTMWTLETAQFVMVAYFVLGGPYSIQMGSNVRMDLFYGDWSPKTKAWVDAFTVFFLIFYLGVLLYGGLVSTAYSLGYFGDEPFHFFLNLLGTFFTEGPAAAGEKLGFLERSPTAWRPWLWPIKVVICLGVLLMILQSLAEFFRDIGRLRGVLD</sequence>
<keyword evidence="4 9" id="KW-0997">Cell inner membrane</keyword>
<evidence type="ECO:0000256" key="8">
    <source>
        <dbReference type="ARBA" id="ARBA00038436"/>
    </source>
</evidence>
<dbReference type="AlphaFoldDB" id="A0A1Q8TBH3"/>
<dbReference type="Pfam" id="PF04290">
    <property type="entry name" value="DctQ"/>
    <property type="match status" value="1"/>
</dbReference>
<evidence type="ECO:0000256" key="7">
    <source>
        <dbReference type="ARBA" id="ARBA00023136"/>
    </source>
</evidence>
<feature type="transmembrane region" description="Helical" evidence="9">
    <location>
        <begin position="163"/>
        <end position="184"/>
    </location>
</feature>
<evidence type="ECO:0000259" key="10">
    <source>
        <dbReference type="Pfam" id="PF04290"/>
    </source>
</evidence>
<feature type="domain" description="Tripartite ATP-independent periplasmic transporters DctQ component" evidence="10">
    <location>
        <begin position="30"/>
        <end position="190"/>
    </location>
</feature>
<evidence type="ECO:0000256" key="2">
    <source>
        <dbReference type="ARBA" id="ARBA00022448"/>
    </source>
</evidence>
<dbReference type="PANTHER" id="PTHR35011:SF4">
    <property type="entry name" value="SLL1102 PROTEIN"/>
    <property type="match status" value="1"/>
</dbReference>
<proteinExistence type="inferred from homology"/>
<accession>A0A1Q8TBH3</accession>
<dbReference type="InterPro" id="IPR055348">
    <property type="entry name" value="DctQ"/>
</dbReference>
<evidence type="ECO:0000256" key="5">
    <source>
        <dbReference type="ARBA" id="ARBA00022692"/>
    </source>
</evidence>
<evidence type="ECO:0000256" key="4">
    <source>
        <dbReference type="ARBA" id="ARBA00022519"/>
    </source>
</evidence>
<dbReference type="STRING" id="223900.GCA_000821045_00355"/>
<gene>
    <name evidence="11" type="ORF">BTW10_11240</name>
</gene>
<name>A0A1Q8TBH3_9GAMM</name>
<keyword evidence="5 9" id="KW-0812">Transmembrane</keyword>
<comment type="caution">
    <text evidence="11">The sequence shown here is derived from an EMBL/GenBank/DDBJ whole genome shotgun (WGS) entry which is preliminary data.</text>
</comment>
<evidence type="ECO:0000256" key="6">
    <source>
        <dbReference type="ARBA" id="ARBA00022989"/>
    </source>
</evidence>
<dbReference type="Proteomes" id="UP000186806">
    <property type="component" value="Unassembled WGS sequence"/>
</dbReference>
<dbReference type="InterPro" id="IPR007387">
    <property type="entry name" value="TRAP_DctQ"/>
</dbReference>
<keyword evidence="12" id="KW-1185">Reference proteome</keyword>
<dbReference type="GO" id="GO:0005886">
    <property type="term" value="C:plasma membrane"/>
    <property type="evidence" value="ECO:0007669"/>
    <property type="project" value="UniProtKB-SubCell"/>
</dbReference>
<protein>
    <recommendedName>
        <fullName evidence="9">TRAP transporter small permease protein</fullName>
    </recommendedName>
</protein>
<organism evidence="11 12">
    <name type="scientific">Chromohalobacter japonicus</name>
    <dbReference type="NCBI Taxonomy" id="223900"/>
    <lineage>
        <taxon>Bacteria</taxon>
        <taxon>Pseudomonadati</taxon>
        <taxon>Pseudomonadota</taxon>
        <taxon>Gammaproteobacteria</taxon>
        <taxon>Oceanospirillales</taxon>
        <taxon>Halomonadaceae</taxon>
        <taxon>Chromohalobacter</taxon>
    </lineage>
</organism>
<comment type="subcellular location">
    <subcellularLocation>
        <location evidence="1 9">Cell inner membrane</location>
        <topology evidence="1 9">Multi-pass membrane protein</topology>
    </subcellularLocation>
</comment>
<reference evidence="11 12" key="1">
    <citation type="submission" date="2016-12" db="EMBL/GenBank/DDBJ databases">
        <title>Draft genome sequences of strains Salinicola socius SMB35, Salinicola sp. MH3R3-1 and Chromohalobacter sp. SMB17 from the Verkhnekamsk potash mining region of Russia.</title>
        <authorList>
            <person name="Mavrodi D.V."/>
            <person name="Olsson B.E."/>
            <person name="Korsakova E.S."/>
            <person name="Pyankova A."/>
            <person name="Mavrodi O.V."/>
            <person name="Plotnikova E.G."/>
        </authorList>
    </citation>
    <scope>NUCLEOTIDE SEQUENCE [LARGE SCALE GENOMIC DNA]</scope>
    <source>
        <strain evidence="11 12">SMB17</strain>
    </source>
</reference>
<keyword evidence="2 9" id="KW-0813">Transport</keyword>
<dbReference type="GO" id="GO:0022857">
    <property type="term" value="F:transmembrane transporter activity"/>
    <property type="evidence" value="ECO:0007669"/>
    <property type="project" value="UniProtKB-UniRule"/>
</dbReference>